<keyword evidence="11" id="KW-1185">Reference proteome</keyword>
<evidence type="ECO:0000256" key="3">
    <source>
        <dbReference type="ARBA" id="ARBA00023027"/>
    </source>
</evidence>
<comment type="pathway">
    <text evidence="5">Amino-acid degradation; L-proline degradation into L-glutamate; L-glutamate from L-proline: step 1/2.</text>
</comment>
<dbReference type="GO" id="GO:0003677">
    <property type="term" value="F:DNA binding"/>
    <property type="evidence" value="ECO:0007669"/>
    <property type="project" value="UniProtKB-KW"/>
</dbReference>
<dbReference type="InterPro" id="IPR016163">
    <property type="entry name" value="Ald_DH_C"/>
</dbReference>
<dbReference type="AlphaFoldDB" id="A0A4S2GWU6"/>
<gene>
    <name evidence="10" type="primary">putA</name>
    <name evidence="10" type="ORF">E5163_14155</name>
</gene>
<reference evidence="10 11" key="1">
    <citation type="journal article" date="2017" name="Int. J. Syst. Evol. Microbiol.">
        <title>Marinicauda algicola sp. nov., isolated from a marine red alga Rhodosorus marinus.</title>
        <authorList>
            <person name="Jeong S.E."/>
            <person name="Jeon S.H."/>
            <person name="Chun B.H."/>
            <person name="Kim D.W."/>
            <person name="Jeon C.O."/>
        </authorList>
    </citation>
    <scope>NUCLEOTIDE SEQUENCE [LARGE SCALE GENOMIC DNA]</scope>
    <source>
        <strain evidence="10 11">JCM 31718</strain>
    </source>
</reference>
<dbReference type="Gene3D" id="3.40.605.10">
    <property type="entry name" value="Aldehyde Dehydrogenase, Chain A, domain 1"/>
    <property type="match status" value="1"/>
</dbReference>
<comment type="cofactor">
    <cofactor evidence="5">
        <name>FAD</name>
        <dbReference type="ChEBI" id="CHEBI:57692"/>
    </cofactor>
</comment>
<dbReference type="SUPFAM" id="SSF81935">
    <property type="entry name" value="N-terminal domain of bifunctional PutA protein"/>
    <property type="match status" value="1"/>
</dbReference>
<evidence type="ECO:0000256" key="4">
    <source>
        <dbReference type="ARBA" id="ARBA00048142"/>
    </source>
</evidence>
<dbReference type="Pfam" id="PF01619">
    <property type="entry name" value="Pro_dh"/>
    <property type="match status" value="1"/>
</dbReference>
<comment type="similarity">
    <text evidence="5">In the N-terminal section; belongs to the proline dehydrogenase family.</text>
</comment>
<dbReference type="InterPro" id="IPR024082">
    <property type="entry name" value="PRODH_PutA_dom_II"/>
</dbReference>
<feature type="domain" description="Proline dehydrogenase" evidence="8">
    <location>
        <begin position="201"/>
        <end position="484"/>
    </location>
</feature>
<dbReference type="PANTHER" id="PTHR42862:SF1">
    <property type="entry name" value="DELTA-1-PYRROLINE-5-CARBOXYLATE DEHYDROGENASE 2, ISOFORM A-RELATED"/>
    <property type="match status" value="1"/>
</dbReference>
<dbReference type="InterPro" id="IPR016160">
    <property type="entry name" value="Ald_DH_CS_CYS"/>
</dbReference>
<dbReference type="GO" id="GO:0004657">
    <property type="term" value="F:proline dehydrogenase activity"/>
    <property type="evidence" value="ECO:0007669"/>
    <property type="project" value="UniProtKB-UniRule"/>
</dbReference>
<feature type="domain" description="Aldehyde dehydrogenase" evidence="7">
    <location>
        <begin position="575"/>
        <end position="1027"/>
    </location>
</feature>
<dbReference type="Proteomes" id="UP000308054">
    <property type="component" value="Unassembled WGS sequence"/>
</dbReference>
<keyword evidence="5" id="KW-0285">Flavoprotein</keyword>
<keyword evidence="5" id="KW-0274">FAD</keyword>
<dbReference type="GO" id="GO:0010133">
    <property type="term" value="P:L-proline catabolic process to L-glutamate"/>
    <property type="evidence" value="ECO:0007669"/>
    <property type="project" value="UniProtKB-UniRule"/>
</dbReference>
<name>A0A4S2GWU6_9PROT</name>
<comment type="catalytic activity">
    <reaction evidence="5">
        <text>L-proline + a quinone = (S)-1-pyrroline-5-carboxylate + a quinol + H(+)</text>
        <dbReference type="Rhea" id="RHEA:23784"/>
        <dbReference type="ChEBI" id="CHEBI:15378"/>
        <dbReference type="ChEBI" id="CHEBI:17388"/>
        <dbReference type="ChEBI" id="CHEBI:24646"/>
        <dbReference type="ChEBI" id="CHEBI:60039"/>
        <dbReference type="ChEBI" id="CHEBI:132124"/>
        <dbReference type="EC" id="1.5.5.2"/>
    </reaction>
</comment>
<evidence type="ECO:0000313" key="11">
    <source>
        <dbReference type="Proteomes" id="UP000308054"/>
    </source>
</evidence>
<organism evidence="10 11">
    <name type="scientific">Marinicauda algicola</name>
    <dbReference type="NCBI Taxonomy" id="2029849"/>
    <lineage>
        <taxon>Bacteria</taxon>
        <taxon>Pseudomonadati</taxon>
        <taxon>Pseudomonadota</taxon>
        <taxon>Alphaproteobacteria</taxon>
        <taxon>Maricaulales</taxon>
        <taxon>Maricaulaceae</taxon>
        <taxon>Marinicauda</taxon>
    </lineage>
</organism>
<keyword evidence="5" id="KW-0238">DNA-binding</keyword>
<dbReference type="PIRSF" id="PIRSF000197">
    <property type="entry name" value="Bifunct_PutA"/>
    <property type="match status" value="1"/>
</dbReference>
<dbReference type="Gene3D" id="1.20.5.460">
    <property type="entry name" value="Single helix bin"/>
    <property type="match status" value="1"/>
</dbReference>
<proteinExistence type="inferred from homology"/>
<dbReference type="GO" id="GO:0003700">
    <property type="term" value="F:DNA-binding transcription factor activity"/>
    <property type="evidence" value="ECO:0007669"/>
    <property type="project" value="InterPro"/>
</dbReference>
<dbReference type="InterPro" id="IPR050485">
    <property type="entry name" value="Proline_metab_enzyme"/>
</dbReference>
<comment type="function">
    <text evidence="5">Oxidizes proline to glutamate for use as a carbon and nitrogen source.</text>
</comment>
<dbReference type="OrthoDB" id="7168186at2"/>
<evidence type="ECO:0000259" key="8">
    <source>
        <dbReference type="Pfam" id="PF01619"/>
    </source>
</evidence>
<dbReference type="InterPro" id="IPR015590">
    <property type="entry name" value="Aldehyde_DH_dom"/>
</dbReference>
<dbReference type="NCBIfam" id="TIGR01238">
    <property type="entry name" value="D1pyr5carbox3"/>
    <property type="match status" value="1"/>
</dbReference>
<dbReference type="Gene3D" id="3.40.309.10">
    <property type="entry name" value="Aldehyde Dehydrogenase, Chain A, domain 2"/>
    <property type="match status" value="1"/>
</dbReference>
<evidence type="ECO:0000313" key="10">
    <source>
        <dbReference type="EMBL" id="TGY87575.1"/>
    </source>
</evidence>
<dbReference type="SUPFAM" id="SSF51730">
    <property type="entry name" value="FAD-linked oxidoreductase"/>
    <property type="match status" value="1"/>
</dbReference>
<dbReference type="PROSITE" id="PS00070">
    <property type="entry name" value="ALDEHYDE_DEHYDR_CYS"/>
    <property type="match status" value="1"/>
</dbReference>
<feature type="domain" description="Proline dehydrogenase PutA" evidence="9">
    <location>
        <begin position="64"/>
        <end position="177"/>
    </location>
</feature>
<dbReference type="EMBL" id="SRXW01000005">
    <property type="protein sequence ID" value="TGY87575.1"/>
    <property type="molecule type" value="Genomic_DNA"/>
</dbReference>
<dbReference type="RefSeq" id="WP_135997132.1">
    <property type="nucleotide sequence ID" value="NZ_CP071057.1"/>
</dbReference>
<dbReference type="SUPFAM" id="SSF53720">
    <property type="entry name" value="ALDH-like"/>
    <property type="match status" value="1"/>
</dbReference>
<keyword evidence="5" id="KW-0642">Proline metabolism</keyword>
<dbReference type="GO" id="GO:0009898">
    <property type="term" value="C:cytoplasmic side of plasma membrane"/>
    <property type="evidence" value="ECO:0007669"/>
    <property type="project" value="TreeGrafter"/>
</dbReference>
<evidence type="ECO:0000256" key="6">
    <source>
        <dbReference type="PIRSR" id="PIRSR000197-1"/>
    </source>
</evidence>
<feature type="active site" evidence="6">
    <location>
        <position position="801"/>
    </location>
</feature>
<dbReference type="GO" id="GO:0003842">
    <property type="term" value="F:L-glutamate gamma-semialdehyde dehydrogenase activity"/>
    <property type="evidence" value="ECO:0007669"/>
    <property type="project" value="UniProtKB-UniRule"/>
</dbReference>
<evidence type="ECO:0000259" key="7">
    <source>
        <dbReference type="Pfam" id="PF00171"/>
    </source>
</evidence>
<feature type="active site" evidence="6">
    <location>
        <position position="835"/>
    </location>
</feature>
<dbReference type="InterPro" id="IPR002872">
    <property type="entry name" value="Proline_DH_dom"/>
</dbReference>
<dbReference type="FunFam" id="3.40.309.10:FF:000005">
    <property type="entry name" value="1-pyrroline-5-carboxylate dehydrogenase 1"/>
    <property type="match status" value="1"/>
</dbReference>
<dbReference type="InterPro" id="IPR016162">
    <property type="entry name" value="Ald_DH_N"/>
</dbReference>
<dbReference type="EC" id="1.2.1.88" evidence="5"/>
<evidence type="ECO:0000256" key="1">
    <source>
        <dbReference type="ARBA" id="ARBA00004786"/>
    </source>
</evidence>
<accession>A0A4S2GWU6</accession>
<dbReference type="InterPro" id="IPR025703">
    <property type="entry name" value="Bifunct_PutA"/>
</dbReference>
<keyword evidence="3 5" id="KW-0520">NAD</keyword>
<keyword evidence="2 5" id="KW-0560">Oxidoreductase</keyword>
<dbReference type="EC" id="1.5.5.2" evidence="5"/>
<dbReference type="Gene3D" id="3.20.20.220">
    <property type="match status" value="1"/>
</dbReference>
<comment type="similarity">
    <text evidence="5">In the C-terminal section; belongs to the aldehyde dehydrogenase family.</text>
</comment>
<evidence type="ECO:0000259" key="9">
    <source>
        <dbReference type="Pfam" id="PF14850"/>
    </source>
</evidence>
<dbReference type="InterPro" id="IPR016161">
    <property type="entry name" value="Ald_DH/histidinol_DH"/>
</dbReference>
<dbReference type="InterPro" id="IPR024089">
    <property type="entry name" value="PRODH_PutA_dom_I/II"/>
</dbReference>
<dbReference type="Pfam" id="PF14850">
    <property type="entry name" value="Pro_dh-DNA_bdg"/>
    <property type="match status" value="1"/>
</dbReference>
<protein>
    <recommendedName>
        <fullName evidence="5">Bifunctional protein PutA</fullName>
    </recommendedName>
    <domain>
        <recommendedName>
            <fullName evidence="5">Proline dehydrogenase</fullName>
            <ecNumber evidence="5">1.5.5.2</ecNumber>
        </recommendedName>
        <alternativeName>
            <fullName evidence="5">Proline oxidase</fullName>
        </alternativeName>
    </domain>
    <domain>
        <recommendedName>
            <fullName evidence="5">Delta-1-pyrroline-5-carboxylate dehydrogenase</fullName>
            <shortName evidence="5">P5C dehydrogenase</shortName>
            <ecNumber evidence="5">1.2.1.88</ecNumber>
        </recommendedName>
        <alternativeName>
            <fullName evidence="5">L-glutamate gamma-semialdehyde dehydrogenase</fullName>
        </alternativeName>
    </domain>
</protein>
<dbReference type="PANTHER" id="PTHR42862">
    <property type="entry name" value="DELTA-1-PYRROLINE-5-CARBOXYLATE DEHYDROGENASE 1, ISOFORM A-RELATED"/>
    <property type="match status" value="1"/>
</dbReference>
<dbReference type="InterPro" id="IPR005933">
    <property type="entry name" value="PutA_C"/>
</dbReference>
<sequence>MRDDAPLSIDWDGLDARKYADEREEVQKLDGQISLDREARKRAGATAVDLVERARKAKNRTGLMESFLQEFGLSNKEGLALMCLAEALLRVPDAETADKLIAEKIGSGQWAEHAWKSENWLVNASTLGLMLTGSLMEVDPDAKTDPGSYFKRLANRLGEPVIRTATRQAMRILGEQFVLGRTISAAIKRGRSWKMPKGAKPLFSFDMLGEGARTQKDAERYQQRYMDAIAVVAKNRQDGPITEVDGVSVKLSALHPQYHAEKEEEVMAVLYPRVLEQARAARAADIALCLDAEEADRLVISLKILERLSRESDLDGWNGLGLAVQAYQKRARGVLERLVRLGGETGRRFNVRLVKGAYWDTEIKHAQQMGTPDFPVWTTKSATDLNYIACAEVMLDAPEAIYPQFATHNAHTLATVRELAKKAGNDAYEFQRLHGMGEPLYNAAYEAFEMRPVRIYAPVGSHKDLLPYLVRRLLENGANTSFVHSFLDPDVPAVDVAQGPFEGAATMDRHPFIPAPPDLYGPERKNSRGLDLAIRENRKRLASEQNRFDAGAPYPCGPIVAGKVSKGGDTVTKSPADLDFAVAKLTEAGEKDIEAAFRSAAAYFDAWNASGGASRAAILRKMADSLETEMERLIAVMTRETGKTLNDGVAEVREAVDFLRYYASQAEEKFASPVRLPGPAGETNHIELKGRGIFVCISPWNFPLAIFTGQIAAALAAGNTVLAKPAEQSPLIAFEAVRLFQKAGLPEQALHLLPGDGKVGAALVKDARVRGVAFTGSTEVARIINRTLADKDGPITPLIAETGGLNGMFVDTSALREQVIDDAILSSFGSAGQRCSALRAIFLPEDTADQIVEGLKGAMDTLTLGDPADPSVDIGPVIDADARKTLEEHIERMGREAKVLHRAPLSEEMKGKGYYLAPALVELPSLDVLTDEKFGPILHVVRYKRSKLKETAERLAAKGYGLTLGVHSRLQRFFETIRDAVPAGNVYVNRNMTGAVVGVQPFGGEGLSGTGPKAGGPHYLARFASERVVTINIAAQGGDPELLNLT</sequence>
<dbReference type="UniPathway" id="UPA00261">
    <property type="reaction ID" value="UER00373"/>
</dbReference>
<dbReference type="Pfam" id="PF00171">
    <property type="entry name" value="Aldedh"/>
    <property type="match status" value="1"/>
</dbReference>
<dbReference type="CDD" id="cd07125">
    <property type="entry name" value="ALDH_PutA-P5CDH"/>
    <property type="match status" value="1"/>
</dbReference>
<dbReference type="InterPro" id="IPR029041">
    <property type="entry name" value="FAD-linked_oxidoreductase-like"/>
</dbReference>
<evidence type="ECO:0000256" key="2">
    <source>
        <dbReference type="ARBA" id="ARBA00023002"/>
    </source>
</evidence>
<dbReference type="NCBIfam" id="NF008869">
    <property type="entry name" value="PRK11904.1"/>
    <property type="match status" value="1"/>
</dbReference>
<evidence type="ECO:0000256" key="5">
    <source>
        <dbReference type="PIRNR" id="PIRNR000197"/>
    </source>
</evidence>
<keyword evidence="5" id="KW-0805">Transcription regulation</keyword>
<keyword evidence="5" id="KW-0804">Transcription</keyword>
<keyword evidence="5" id="KW-0678">Repressor</keyword>
<comment type="pathway">
    <text evidence="1 5">Amino-acid degradation; L-proline degradation into L-glutamate; L-glutamate from L-proline: step 2/2.</text>
</comment>
<comment type="catalytic activity">
    <reaction evidence="4 5">
        <text>L-glutamate 5-semialdehyde + NAD(+) + H2O = L-glutamate + NADH + 2 H(+)</text>
        <dbReference type="Rhea" id="RHEA:30235"/>
        <dbReference type="ChEBI" id="CHEBI:15377"/>
        <dbReference type="ChEBI" id="CHEBI:15378"/>
        <dbReference type="ChEBI" id="CHEBI:29985"/>
        <dbReference type="ChEBI" id="CHEBI:57540"/>
        <dbReference type="ChEBI" id="CHEBI:57945"/>
        <dbReference type="ChEBI" id="CHEBI:58066"/>
        <dbReference type="EC" id="1.2.1.88"/>
    </reaction>
</comment>
<comment type="caution">
    <text evidence="10">The sequence shown here is derived from an EMBL/GenBank/DDBJ whole genome shotgun (WGS) entry which is preliminary data.</text>
</comment>